<evidence type="ECO:0000313" key="3">
    <source>
        <dbReference type="Proteomes" id="UP001055336"/>
    </source>
</evidence>
<evidence type="ECO:0008006" key="4">
    <source>
        <dbReference type="Google" id="ProtNLM"/>
    </source>
</evidence>
<evidence type="ECO:0000256" key="1">
    <source>
        <dbReference type="SAM" id="SignalP"/>
    </source>
</evidence>
<keyword evidence="3" id="KW-1185">Reference proteome</keyword>
<accession>A0ABY3VP47</accession>
<dbReference type="Proteomes" id="UP001055336">
    <property type="component" value="Chromosome"/>
</dbReference>
<dbReference type="RefSeq" id="WP_240262711.1">
    <property type="nucleotide sequence ID" value="NZ_CP092488.2"/>
</dbReference>
<protein>
    <recommendedName>
        <fullName evidence="4">PE-PPE domain-containing protein</fullName>
    </recommendedName>
</protein>
<feature type="signal peptide" evidence="1">
    <location>
        <begin position="1"/>
        <end position="22"/>
    </location>
</feature>
<evidence type="ECO:0000313" key="2">
    <source>
        <dbReference type="EMBL" id="UMB70957.1"/>
    </source>
</evidence>
<proteinExistence type="predicted"/>
<keyword evidence="1" id="KW-0732">Signal</keyword>
<feature type="chain" id="PRO_5046210466" description="PE-PPE domain-containing protein" evidence="1">
    <location>
        <begin position="23"/>
        <end position="579"/>
    </location>
</feature>
<gene>
    <name evidence="2" type="ORF">MKK62_06645</name>
</gene>
<reference evidence="2" key="1">
    <citation type="submission" date="2022-08" db="EMBL/GenBank/DDBJ databases">
        <title>Whole genome sequencing of non-tuberculosis mycobacteria type-strains.</title>
        <authorList>
            <person name="Igarashi Y."/>
            <person name="Osugi A."/>
            <person name="Mitarai S."/>
        </authorList>
    </citation>
    <scope>NUCLEOTIDE SEQUENCE</scope>
    <source>
        <strain evidence="2">DSM 45127</strain>
    </source>
</reference>
<organism evidence="2 3">
    <name type="scientific">Mycobacterium paraterrae</name>
    <dbReference type="NCBI Taxonomy" id="577492"/>
    <lineage>
        <taxon>Bacteria</taxon>
        <taxon>Bacillati</taxon>
        <taxon>Actinomycetota</taxon>
        <taxon>Actinomycetes</taxon>
        <taxon>Mycobacteriales</taxon>
        <taxon>Mycobacteriaceae</taxon>
        <taxon>Mycobacterium</taxon>
    </lineage>
</organism>
<sequence>MQTASRACVLAAAAVAATSAVVLTPATTKAVRVPVRDMQVKLVDFTDVPINLFDDVVNIPYNEFAGIDVLGNSLLFSGDWWVPSATNIWGTDPGDLGHYMGILDTLLPFAPQISGLDQPEIDPIADANGTAGLAQQIGLLAAAELPTSSSCDAEACAPMTPPEIITGNTGLDRDIGFLEALGGHGTDANGEPFSLFSNWLQVPLSDLTSGNFTFTPATDPGLLDPSPDVGPDAPGVTGSLGFDGTTGVDGTGAGDYMPWAGDTFQLNLFGPFEDFYNSLFQAPTGGIDGTGIDLPSLTDIGQSLQNLTAGAVVAFDPFVAGSPACPALCDIPAGTTQLDLLKDVLALDPSNTSLANYVGDFADQNNATIPQINDAVALLQTGSYNFSPTELAQVDQALANINPELPALYTNEGILTDPNYLTYLSDPTAAGITNSSGELVGEYGGYNYMLVGDDLLKLAETSFSGYQDPTLLTDLQTLATDFTFPGDPSALASLLGEGAASTAAGSVDPTGVATDLTSVLGGFDPTALTTDLSSLLASLGTGVGSDALTQLLTDFSTQVAADFAPQLATDLATLVPSMF</sequence>
<dbReference type="EMBL" id="CP092488">
    <property type="protein sequence ID" value="UMB70957.1"/>
    <property type="molecule type" value="Genomic_DNA"/>
</dbReference>
<name>A0ABY3VP47_9MYCO</name>